<comment type="caution">
    <text evidence="6">The sequence shown here is derived from an EMBL/GenBank/DDBJ whole genome shotgun (WGS) entry which is preliminary data.</text>
</comment>
<comment type="subcellular location">
    <subcellularLocation>
        <location evidence="1">Cell membrane</location>
        <topology evidence="1">Multi-pass membrane protein</topology>
    </subcellularLocation>
</comment>
<evidence type="ECO:0000256" key="2">
    <source>
        <dbReference type="ARBA" id="ARBA00022692"/>
    </source>
</evidence>
<evidence type="ECO:0000313" key="6">
    <source>
        <dbReference type="EMBL" id="MFB9471714.1"/>
    </source>
</evidence>
<gene>
    <name evidence="6" type="ORF">ACFFR3_19500</name>
</gene>
<evidence type="ECO:0000256" key="4">
    <source>
        <dbReference type="ARBA" id="ARBA00023136"/>
    </source>
</evidence>
<dbReference type="SUPFAM" id="SSF90123">
    <property type="entry name" value="ABC transporter transmembrane region"/>
    <property type="match status" value="1"/>
</dbReference>
<protein>
    <submittedName>
        <fullName evidence="6">Uncharacterized protein</fullName>
    </submittedName>
</protein>
<evidence type="ECO:0000313" key="7">
    <source>
        <dbReference type="Proteomes" id="UP001589568"/>
    </source>
</evidence>
<evidence type="ECO:0000256" key="3">
    <source>
        <dbReference type="ARBA" id="ARBA00022989"/>
    </source>
</evidence>
<proteinExistence type="predicted"/>
<keyword evidence="3 5" id="KW-1133">Transmembrane helix</keyword>
<sequence>MEGLDPYFSRYLPQVVVTCCVPVALVGWLFTVNPPAAAILAVAVARVLVIRYLRGNSRLQAGGIGPLRSRTGAAG</sequence>
<dbReference type="EMBL" id="JBHMCF010000014">
    <property type="protein sequence ID" value="MFB9471714.1"/>
    <property type="molecule type" value="Genomic_DNA"/>
</dbReference>
<keyword evidence="4 5" id="KW-0472">Membrane</keyword>
<dbReference type="Proteomes" id="UP001589568">
    <property type="component" value="Unassembled WGS sequence"/>
</dbReference>
<name>A0ABV5NPR2_9ACTN</name>
<organism evidence="6 7">
    <name type="scientific">Nonomuraea salmonea</name>
    <dbReference type="NCBI Taxonomy" id="46181"/>
    <lineage>
        <taxon>Bacteria</taxon>
        <taxon>Bacillati</taxon>
        <taxon>Actinomycetota</taxon>
        <taxon>Actinomycetes</taxon>
        <taxon>Streptosporangiales</taxon>
        <taxon>Streptosporangiaceae</taxon>
        <taxon>Nonomuraea</taxon>
    </lineage>
</organism>
<evidence type="ECO:0000256" key="1">
    <source>
        <dbReference type="ARBA" id="ARBA00004651"/>
    </source>
</evidence>
<keyword evidence="7" id="KW-1185">Reference proteome</keyword>
<accession>A0ABV5NPR2</accession>
<keyword evidence="2 5" id="KW-0812">Transmembrane</keyword>
<evidence type="ECO:0000256" key="5">
    <source>
        <dbReference type="SAM" id="Phobius"/>
    </source>
</evidence>
<dbReference type="InterPro" id="IPR036640">
    <property type="entry name" value="ABC1_TM_sf"/>
</dbReference>
<dbReference type="RefSeq" id="WP_345408676.1">
    <property type="nucleotide sequence ID" value="NZ_BAAAXS010000001.1"/>
</dbReference>
<reference evidence="6 7" key="1">
    <citation type="submission" date="2024-09" db="EMBL/GenBank/DDBJ databases">
        <authorList>
            <person name="Sun Q."/>
            <person name="Mori K."/>
        </authorList>
    </citation>
    <scope>NUCLEOTIDE SEQUENCE [LARGE SCALE GENOMIC DNA]</scope>
    <source>
        <strain evidence="6 7">JCM 3324</strain>
    </source>
</reference>
<feature type="transmembrane region" description="Helical" evidence="5">
    <location>
        <begin position="36"/>
        <end position="53"/>
    </location>
</feature>